<evidence type="ECO:0000256" key="4">
    <source>
        <dbReference type="ARBA" id="ARBA00022475"/>
    </source>
</evidence>
<protein>
    <recommendedName>
        <fullName evidence="3">DNA translocase FtsK</fullName>
    </recommendedName>
</protein>
<dbReference type="Gene3D" id="3.30.980.40">
    <property type="match status" value="1"/>
</dbReference>
<dbReference type="Pfam" id="PF13491">
    <property type="entry name" value="FtsK_4TM"/>
    <property type="match status" value="1"/>
</dbReference>
<evidence type="ECO:0000256" key="10">
    <source>
        <dbReference type="ARBA" id="ARBA00022989"/>
    </source>
</evidence>
<comment type="subcellular location">
    <subcellularLocation>
        <location evidence="1">Cell membrane</location>
        <topology evidence="1">Multi-pass membrane protein</topology>
    </subcellularLocation>
</comment>
<evidence type="ECO:0000259" key="17">
    <source>
        <dbReference type="PROSITE" id="PS50901"/>
    </source>
</evidence>
<dbReference type="Pfam" id="PF09397">
    <property type="entry name" value="FtsK_gamma"/>
    <property type="match status" value="1"/>
</dbReference>
<evidence type="ECO:0000256" key="8">
    <source>
        <dbReference type="ARBA" id="ARBA00022829"/>
    </source>
</evidence>
<feature type="transmembrane region" description="Helical" evidence="16">
    <location>
        <begin position="61"/>
        <end position="85"/>
    </location>
</feature>
<dbReference type="InterPro" id="IPR025199">
    <property type="entry name" value="FtsK_4TM"/>
</dbReference>
<feature type="domain" description="FtsK" evidence="17">
    <location>
        <begin position="470"/>
        <end position="683"/>
    </location>
</feature>
<dbReference type="EMBL" id="JAKUMG010000001">
    <property type="protein sequence ID" value="MDI4668332.1"/>
    <property type="molecule type" value="Genomic_DNA"/>
</dbReference>
<feature type="compositionally biased region" description="Pro residues" evidence="15">
    <location>
        <begin position="304"/>
        <end position="317"/>
    </location>
</feature>
<feature type="compositionally biased region" description="Low complexity" evidence="15">
    <location>
        <begin position="292"/>
        <end position="302"/>
    </location>
</feature>
<keyword evidence="7 14" id="KW-0547">Nucleotide-binding</keyword>
<dbReference type="Gene3D" id="3.40.50.300">
    <property type="entry name" value="P-loop containing nucleotide triphosphate hydrolases"/>
    <property type="match status" value="1"/>
</dbReference>
<keyword evidence="4" id="KW-1003">Cell membrane</keyword>
<keyword evidence="13" id="KW-0131">Cell cycle</keyword>
<dbReference type="SUPFAM" id="SSF46785">
    <property type="entry name" value="Winged helix' DNA-binding domain"/>
    <property type="match status" value="1"/>
</dbReference>
<dbReference type="InterPro" id="IPR002543">
    <property type="entry name" value="FtsK_dom"/>
</dbReference>
<accession>A0ABT6TWQ2</accession>
<dbReference type="InterPro" id="IPR036390">
    <property type="entry name" value="WH_DNA-bd_sf"/>
</dbReference>
<feature type="region of interest" description="Disordered" evidence="15">
    <location>
        <begin position="330"/>
        <end position="350"/>
    </location>
</feature>
<dbReference type="InterPro" id="IPR036388">
    <property type="entry name" value="WH-like_DNA-bd_sf"/>
</dbReference>
<evidence type="ECO:0000256" key="14">
    <source>
        <dbReference type="PROSITE-ProRule" id="PRU00289"/>
    </source>
</evidence>
<feature type="transmembrane region" description="Helical" evidence="16">
    <location>
        <begin position="97"/>
        <end position="119"/>
    </location>
</feature>
<evidence type="ECO:0000256" key="1">
    <source>
        <dbReference type="ARBA" id="ARBA00004651"/>
    </source>
</evidence>
<keyword evidence="10 16" id="KW-1133">Transmembrane helix</keyword>
<proteinExistence type="inferred from homology"/>
<feature type="transmembrane region" description="Helical" evidence="16">
    <location>
        <begin position="152"/>
        <end position="173"/>
    </location>
</feature>
<evidence type="ECO:0000256" key="15">
    <source>
        <dbReference type="SAM" id="MobiDB-lite"/>
    </source>
</evidence>
<dbReference type="PROSITE" id="PS50901">
    <property type="entry name" value="FTSK"/>
    <property type="match status" value="1"/>
</dbReference>
<evidence type="ECO:0000256" key="7">
    <source>
        <dbReference type="ARBA" id="ARBA00022741"/>
    </source>
</evidence>
<feature type="region of interest" description="Disordered" evidence="15">
    <location>
        <begin position="225"/>
        <end position="249"/>
    </location>
</feature>
<keyword evidence="8" id="KW-0159">Chromosome partition</keyword>
<dbReference type="PANTHER" id="PTHR22683:SF41">
    <property type="entry name" value="DNA TRANSLOCASE FTSK"/>
    <property type="match status" value="1"/>
</dbReference>
<dbReference type="RefSeq" id="WP_175081779.1">
    <property type="nucleotide sequence ID" value="NZ_JAKUMG010000001.1"/>
</dbReference>
<keyword evidence="12 16" id="KW-0472">Membrane</keyword>
<dbReference type="InterPro" id="IPR027417">
    <property type="entry name" value="P-loop_NTPase"/>
</dbReference>
<evidence type="ECO:0000256" key="13">
    <source>
        <dbReference type="ARBA" id="ARBA00023306"/>
    </source>
</evidence>
<sequence>MRLNGVQRLLETGLIISTFAAVFILCALISFDPADPSWSQTGEFVNVKNITGTAGAWVADILLLTFGWLAYLVPVAIQLFGYLLFKQPHRIFQLDYTTLALRVIGFALFITSATAISSINFDDIYNFSSGGVVGDVIATAMMPTFNFTGTSILLLCFFFAGLTLLTGISWVQFVDFVGKWVMKAFYFLREQFSAWLHREKEAVKDIATSEPDANFVEPENEPAISFNDADEEEPKPVKAKQKPAEKADDDFKGFDELDDILDQEIGFSALDDESFDTVSALNALDQSPVVEPEKPVTTVVSPARPMPKPKPAYQPPPTAKEKFEALLEEQPPTNPLPSLDLLDRPDKAKNPLSQEELDGISRLVETKLLDFNIQAAVVGVYPGPVVTRFELDLAPGIKVAKITGLAKDLARSLSAVSVRVVEVIPGKTYVGLELPNKHREIVRLSEVINAPKFESNPSPLTMVLGKDIAGEPVCADLGKMPHLLVAGTTGSGKSVGVNVMILSLLYKSGPDDVRMIMIDPKMLELSVYEGIPHLLCEVVTDMKEAANALRWCVGEMERRYKLMSALGVRNLKGYNQKVLDAKEAGQPILDPLFKDTDGMADGPEELDKLPSIVVVIDEFADMMMIVGKKVEELIARIAQKARAAGIHLVLATQRPSVDVITGLIKANIPTRMAFQVSSKIDSRTILDQQGAENLLGMGDMLYLPPGTSVPVRVHGAFVDDHEVHAVVDDWKKRGKPNYIDEILSGDATEEILLPGETSEDGDEESDPLYDEAVSFVIETGKVSVSSVQRKLRVGYNRAARLVEQMETSGIVSAPGHNGAREVLVPNGGAN</sequence>
<dbReference type="Pfam" id="PF17854">
    <property type="entry name" value="FtsK_alpha"/>
    <property type="match status" value="1"/>
</dbReference>
<reference evidence="18 19" key="1">
    <citation type="submission" date="2022-02" db="EMBL/GenBank/DDBJ databases">
        <title>Genome analysis of Beneficial Microorganisms for Coral consortium from Pocillopora damicornis.</title>
        <authorList>
            <person name="Rosado P.M."/>
            <person name="Cardoso P.M."/>
            <person name="Rosado J.G."/>
            <person name="Schultz J."/>
            <person name="Rocha U."/>
            <person name="Costa T.K."/>
            <person name="Peixoto R.S."/>
        </authorList>
    </citation>
    <scope>NUCLEOTIDE SEQUENCE [LARGE SCALE GENOMIC DNA]</scope>
    <source>
        <strain evidence="18 19">BMC5</strain>
    </source>
</reference>
<dbReference type="PANTHER" id="PTHR22683">
    <property type="entry name" value="SPORULATION PROTEIN RELATED"/>
    <property type="match status" value="1"/>
</dbReference>
<dbReference type="Gene3D" id="1.10.10.10">
    <property type="entry name" value="Winged helix-like DNA-binding domain superfamily/Winged helix DNA-binding domain"/>
    <property type="match status" value="1"/>
</dbReference>
<keyword evidence="19" id="KW-1185">Reference proteome</keyword>
<evidence type="ECO:0000256" key="6">
    <source>
        <dbReference type="ARBA" id="ARBA00022692"/>
    </source>
</evidence>
<dbReference type="InterPro" id="IPR050206">
    <property type="entry name" value="FtsK/SpoIIIE/SftA"/>
</dbReference>
<feature type="region of interest" description="Disordered" evidence="15">
    <location>
        <begin position="292"/>
        <end position="317"/>
    </location>
</feature>
<evidence type="ECO:0000313" key="18">
    <source>
        <dbReference type="EMBL" id="MDI4668332.1"/>
    </source>
</evidence>
<evidence type="ECO:0000256" key="2">
    <source>
        <dbReference type="ARBA" id="ARBA00006474"/>
    </source>
</evidence>
<evidence type="ECO:0000256" key="12">
    <source>
        <dbReference type="ARBA" id="ARBA00023136"/>
    </source>
</evidence>
<comment type="similarity">
    <text evidence="2">Belongs to the FtsK/SpoIIIE/SftA family.</text>
</comment>
<feature type="transmembrane region" description="Helical" evidence="16">
    <location>
        <begin position="125"/>
        <end position="145"/>
    </location>
</feature>
<keyword evidence="5" id="KW-0132">Cell division</keyword>
<evidence type="ECO:0000256" key="16">
    <source>
        <dbReference type="SAM" id="Phobius"/>
    </source>
</evidence>
<name>A0ABT6TWQ2_9GAMM</name>
<dbReference type="Pfam" id="PF01580">
    <property type="entry name" value="FtsK_SpoIIIE"/>
    <property type="match status" value="1"/>
</dbReference>
<evidence type="ECO:0000256" key="5">
    <source>
        <dbReference type="ARBA" id="ARBA00022618"/>
    </source>
</evidence>
<keyword evidence="6 16" id="KW-0812">Transmembrane</keyword>
<evidence type="ECO:0000256" key="9">
    <source>
        <dbReference type="ARBA" id="ARBA00022840"/>
    </source>
</evidence>
<dbReference type="Proteomes" id="UP001156974">
    <property type="component" value="Unassembled WGS sequence"/>
</dbReference>
<dbReference type="SUPFAM" id="SSF52540">
    <property type="entry name" value="P-loop containing nucleoside triphosphate hydrolases"/>
    <property type="match status" value="1"/>
</dbReference>
<evidence type="ECO:0000256" key="3">
    <source>
        <dbReference type="ARBA" id="ARBA00020887"/>
    </source>
</evidence>
<evidence type="ECO:0000313" key="19">
    <source>
        <dbReference type="Proteomes" id="UP001156974"/>
    </source>
</evidence>
<keyword evidence="9 14" id="KW-0067">ATP-binding</keyword>
<keyword evidence="11" id="KW-0238">DNA-binding</keyword>
<dbReference type="InterPro" id="IPR041027">
    <property type="entry name" value="FtsK_alpha"/>
</dbReference>
<organism evidence="18 19">
    <name type="scientific">Pseudoalteromonas shioyasakiensis</name>
    <dbReference type="NCBI Taxonomy" id="1190813"/>
    <lineage>
        <taxon>Bacteria</taxon>
        <taxon>Pseudomonadati</taxon>
        <taxon>Pseudomonadota</taxon>
        <taxon>Gammaproteobacteria</taxon>
        <taxon>Alteromonadales</taxon>
        <taxon>Pseudoalteromonadaceae</taxon>
        <taxon>Pseudoalteromonas</taxon>
    </lineage>
</organism>
<comment type="caution">
    <text evidence="18">The sequence shown here is derived from an EMBL/GenBank/DDBJ whole genome shotgun (WGS) entry which is preliminary data.</text>
</comment>
<dbReference type="SMART" id="SM00843">
    <property type="entry name" value="Ftsk_gamma"/>
    <property type="match status" value="1"/>
</dbReference>
<feature type="transmembrane region" description="Helical" evidence="16">
    <location>
        <begin position="12"/>
        <end position="31"/>
    </location>
</feature>
<dbReference type="InterPro" id="IPR018541">
    <property type="entry name" value="Ftsk_gamma"/>
</dbReference>
<gene>
    <name evidence="18" type="ORF">MKZ47_04370</name>
</gene>
<evidence type="ECO:0000256" key="11">
    <source>
        <dbReference type="ARBA" id="ARBA00023125"/>
    </source>
</evidence>
<feature type="binding site" evidence="14">
    <location>
        <begin position="487"/>
        <end position="494"/>
    </location>
    <ligand>
        <name>ATP</name>
        <dbReference type="ChEBI" id="CHEBI:30616"/>
    </ligand>
</feature>
<dbReference type="CDD" id="cd01127">
    <property type="entry name" value="TrwB_TraG_TraD_VirD4"/>
    <property type="match status" value="1"/>
</dbReference>